<reference evidence="1" key="1">
    <citation type="submission" date="2010-03" db="EMBL/GenBank/DDBJ databases">
        <title>Annotation of Blastomyces dermatitidis strain ATCC 18188.</title>
        <authorList>
            <consortium name="The Broad Institute Genome Sequencing Platform"/>
            <consortium name="Broad Institute Genome Sequencing Center for Infectious Disease."/>
            <person name="Cuomo C."/>
            <person name="Klein B."/>
            <person name="Sullivan T."/>
            <person name="Heitman J."/>
            <person name="Young S."/>
            <person name="Zeng Q."/>
            <person name="Gargeya S."/>
            <person name="Alvarado L."/>
            <person name="Berlin A.M."/>
            <person name="Chapman S.B."/>
            <person name="Chen Z."/>
            <person name="Freedman E."/>
            <person name="Gellesch M."/>
            <person name="Goldberg J."/>
            <person name="Griggs A."/>
            <person name="Gujja S."/>
            <person name="Heilman E."/>
            <person name="Heiman D."/>
            <person name="Howarth C."/>
            <person name="Mehta T."/>
            <person name="Neiman D."/>
            <person name="Pearson M."/>
            <person name="Roberts A."/>
            <person name="Saif S."/>
            <person name="Shea T."/>
            <person name="Shenoy N."/>
            <person name="Sisk P."/>
            <person name="Stolte C."/>
            <person name="Sykes S."/>
            <person name="White J."/>
            <person name="Yandava C."/>
            <person name="Haas B."/>
            <person name="Nusbaum C."/>
            <person name="Birren B."/>
        </authorList>
    </citation>
    <scope>NUCLEOTIDE SEQUENCE [LARGE SCALE GENOMIC DNA]</scope>
    <source>
        <strain evidence="1">ATCC 18188</strain>
    </source>
</reference>
<proteinExistence type="predicted"/>
<protein>
    <submittedName>
        <fullName evidence="1">Uncharacterized protein</fullName>
    </submittedName>
</protein>
<gene>
    <name evidence="1" type="ORF">BDDG_07654</name>
</gene>
<evidence type="ECO:0000313" key="1">
    <source>
        <dbReference type="EMBL" id="EGE84709.2"/>
    </source>
</evidence>
<dbReference type="Proteomes" id="UP000007802">
    <property type="component" value="Unassembled WGS sequence"/>
</dbReference>
<accession>F2TN96</accession>
<dbReference type="EMBL" id="GG749475">
    <property type="protein sequence ID" value="EGE84709.2"/>
    <property type="molecule type" value="Genomic_DNA"/>
</dbReference>
<sequence>MEAKTEQAVSRNKRTPRSIQRIFKLYLSLVQFTPRGDNQKISPGEQRNLRRIVAEEPWFWDQRVNAHGNLRLNCSRGTPRSCIVPDIFHSCAPCIGTRKQGYSVQPITGEKYPSGCHENVDPIRAFAVVPCISRRVEMIGWKINLARPILFHSLLHEPFLEDGGGKRNGKTNSAMYCRFYSANYPCSSRQSPCRLTIAACMYMYMYVRMARKIMHMNGLATIYPRLTDARFTTRWPKFFFEGADIQLTAIRASAIATHSVIAYSLSPY</sequence>
<organism evidence="1">
    <name type="scientific">Ajellomyces dermatitidis (strain ATCC 18188 / CBS 674.68)</name>
    <name type="common">Blastomyces dermatitidis</name>
    <dbReference type="NCBI Taxonomy" id="653446"/>
    <lineage>
        <taxon>Eukaryota</taxon>
        <taxon>Fungi</taxon>
        <taxon>Dikarya</taxon>
        <taxon>Ascomycota</taxon>
        <taxon>Pezizomycotina</taxon>
        <taxon>Eurotiomycetes</taxon>
        <taxon>Eurotiomycetidae</taxon>
        <taxon>Onygenales</taxon>
        <taxon>Ajellomycetaceae</taxon>
        <taxon>Blastomyces</taxon>
    </lineage>
</organism>
<dbReference type="AlphaFoldDB" id="F2TN96"/>
<dbReference type="HOGENOM" id="CLU_663871_0_0_1"/>
<name>F2TN96_AJEDA</name>